<evidence type="ECO:0000313" key="3">
    <source>
        <dbReference type="EMBL" id="CDS10919.1"/>
    </source>
</evidence>
<evidence type="ECO:0000256" key="1">
    <source>
        <dbReference type="SAM" id="MobiDB-lite"/>
    </source>
</evidence>
<dbReference type="PANTHER" id="PTHR11188">
    <property type="entry name" value="ARRESTIN DOMAIN CONTAINING PROTEIN"/>
    <property type="match status" value="1"/>
</dbReference>
<feature type="compositionally biased region" description="Polar residues" evidence="1">
    <location>
        <begin position="194"/>
        <end position="204"/>
    </location>
</feature>
<dbReference type="AlphaFoldDB" id="A0A077WUE5"/>
<dbReference type="OrthoDB" id="2238745at2759"/>
<proteinExistence type="predicted"/>
<feature type="region of interest" description="Disordered" evidence="1">
    <location>
        <begin position="592"/>
        <end position="625"/>
    </location>
</feature>
<dbReference type="EMBL" id="LK023344">
    <property type="protein sequence ID" value="CDS10919.1"/>
    <property type="molecule type" value="Genomic_DNA"/>
</dbReference>
<feature type="region of interest" description="Disordered" evidence="1">
    <location>
        <begin position="175"/>
        <end position="204"/>
    </location>
</feature>
<dbReference type="InterPro" id="IPR050357">
    <property type="entry name" value="Arrestin_domain-protein"/>
</dbReference>
<dbReference type="Gene3D" id="2.60.40.640">
    <property type="match status" value="1"/>
</dbReference>
<protein>
    <recommendedName>
        <fullName evidence="2">Arrestin C-terminal-like domain-containing protein</fullName>
    </recommendedName>
</protein>
<dbReference type="InterPro" id="IPR011021">
    <property type="entry name" value="Arrestin-like_N"/>
</dbReference>
<feature type="domain" description="Arrestin C-terminal-like" evidence="2">
    <location>
        <begin position="266"/>
        <end position="519"/>
    </location>
</feature>
<feature type="compositionally biased region" description="Low complexity" evidence="1">
    <location>
        <begin position="592"/>
        <end position="610"/>
    </location>
</feature>
<gene>
    <name evidence="3" type="ORF">LRAMOSA11405</name>
</gene>
<sequence length="625" mass="69985">MSTIPQRSRTFRIILDESVAFLGDTSSSSMVRGEVIVNFEYQTRISGPIQLVFAGTQIVYPWKELMQKSNKPIKTNLHRIELSLLPPNGQGIMPAGVQRFPFEFPIPGYLPTSLSIPERLEIGYTVTATLRRSPLKSSSDNHGSSWLDWTGFNKKSTLTASASLQVVRAIESTPSLLGAGSPQQQELSVPTDEQLASSSGSSQHRMALDRFFDLTERESTTNPLMMNGQDNIHRPVSFSLDEQYDQLAYSMAGRYINNWNRPIRETEGGVRYELGIDRTAIAFGTSLGVHVHLEPQQQGIKIRSITARIVESRDYTINVPSNDSSHSCTNDRLCKDSETLTMILKWAYGYPCEESPRNSSSSDSDDSDGKGKMAMQSAKQAITSLSGKYRYPCVVNNQEERDRTPNETQPDQEGLHSDVVLEKYPLSSSSQPSQADYLTQGKLLNLKFLNEKIRVGEYFDGWFVMPVPSCEHMLRPTTANSSITISHWLYLDVVLDSSNDKKTRKLTLGTPMRLLDCRLTKGAAGDYGGDRQMILPPPPSYEEALYCSRNKINENSSEDFWLQRSSITQDAVWGTTCSTQCPCKARKNTTTTKQQQSNQLSQQASTQQVSPRWQPEWGAPPKYSC</sequence>
<dbReference type="PANTHER" id="PTHR11188:SF17">
    <property type="entry name" value="FI21816P1"/>
    <property type="match status" value="1"/>
</dbReference>
<evidence type="ECO:0000259" key="2">
    <source>
        <dbReference type="SMART" id="SM01017"/>
    </source>
</evidence>
<accession>A0A077WUE5</accession>
<dbReference type="InterPro" id="IPR011022">
    <property type="entry name" value="Arrestin_C-like"/>
</dbReference>
<name>A0A077WUE5_9FUNG</name>
<feature type="region of interest" description="Disordered" evidence="1">
    <location>
        <begin position="396"/>
        <end position="416"/>
    </location>
</feature>
<reference evidence="3" key="1">
    <citation type="journal article" date="2014" name="Genome Announc.">
        <title>De novo whole-genome sequence and genome annotation of Lichtheimia ramosa.</title>
        <authorList>
            <person name="Linde J."/>
            <person name="Schwartze V."/>
            <person name="Binder U."/>
            <person name="Lass-Florl C."/>
            <person name="Voigt K."/>
            <person name="Horn F."/>
        </authorList>
    </citation>
    <scope>NUCLEOTIDE SEQUENCE</scope>
    <source>
        <strain evidence="3">JMRC FSU:6197</strain>
    </source>
</reference>
<feature type="region of interest" description="Disordered" evidence="1">
    <location>
        <begin position="353"/>
        <end position="377"/>
    </location>
</feature>
<dbReference type="GO" id="GO:0015031">
    <property type="term" value="P:protein transport"/>
    <property type="evidence" value="ECO:0007669"/>
    <property type="project" value="TreeGrafter"/>
</dbReference>
<dbReference type="Pfam" id="PF00339">
    <property type="entry name" value="Arrestin_N"/>
    <property type="match status" value="1"/>
</dbReference>
<dbReference type="GO" id="GO:0005737">
    <property type="term" value="C:cytoplasm"/>
    <property type="evidence" value="ECO:0007669"/>
    <property type="project" value="TreeGrafter"/>
</dbReference>
<dbReference type="InterPro" id="IPR014752">
    <property type="entry name" value="Arrestin-like_C"/>
</dbReference>
<organism evidence="3">
    <name type="scientific">Lichtheimia ramosa</name>
    <dbReference type="NCBI Taxonomy" id="688394"/>
    <lineage>
        <taxon>Eukaryota</taxon>
        <taxon>Fungi</taxon>
        <taxon>Fungi incertae sedis</taxon>
        <taxon>Mucoromycota</taxon>
        <taxon>Mucoromycotina</taxon>
        <taxon>Mucoromycetes</taxon>
        <taxon>Mucorales</taxon>
        <taxon>Lichtheimiaceae</taxon>
        <taxon>Lichtheimia</taxon>
    </lineage>
</organism>
<dbReference type="SMART" id="SM01017">
    <property type="entry name" value="Arrestin_C"/>
    <property type="match status" value="1"/>
</dbReference>